<feature type="compositionally biased region" description="Basic and acidic residues" evidence="6">
    <location>
        <begin position="168"/>
        <end position="190"/>
    </location>
</feature>
<reference evidence="7" key="1">
    <citation type="submission" date="2021-01" db="EMBL/GenBank/DDBJ databases">
        <authorList>
            <person name="Corre E."/>
            <person name="Pelletier E."/>
            <person name="Niang G."/>
            <person name="Scheremetjew M."/>
            <person name="Finn R."/>
            <person name="Kale V."/>
            <person name="Holt S."/>
            <person name="Cochrane G."/>
            <person name="Meng A."/>
            <person name="Brown T."/>
            <person name="Cohen L."/>
        </authorList>
    </citation>
    <scope>NUCLEOTIDE SEQUENCE</scope>
</reference>
<evidence type="ECO:0000256" key="6">
    <source>
        <dbReference type="SAM" id="MobiDB-lite"/>
    </source>
</evidence>
<dbReference type="Pfam" id="PF00400">
    <property type="entry name" value="WD40"/>
    <property type="match status" value="1"/>
</dbReference>
<dbReference type="InterPro" id="IPR036322">
    <property type="entry name" value="WD40_repeat_dom_sf"/>
</dbReference>
<evidence type="ECO:0000256" key="4">
    <source>
        <dbReference type="ARBA" id="ARBA00022737"/>
    </source>
</evidence>
<dbReference type="PROSITE" id="PS50294">
    <property type="entry name" value="WD_REPEATS_REGION"/>
    <property type="match status" value="1"/>
</dbReference>
<dbReference type="InterPro" id="IPR015943">
    <property type="entry name" value="WD40/YVTN_repeat-like_dom_sf"/>
</dbReference>
<evidence type="ECO:0000256" key="1">
    <source>
        <dbReference type="ARBA" id="ARBA00004496"/>
    </source>
</evidence>
<keyword evidence="2" id="KW-0963">Cytoplasm</keyword>
<evidence type="ECO:0000313" key="7">
    <source>
        <dbReference type="EMBL" id="CAD8596364.1"/>
    </source>
</evidence>
<dbReference type="InterPro" id="IPR001680">
    <property type="entry name" value="WD40_rpt"/>
</dbReference>
<protein>
    <recommendedName>
        <fullName evidence="8">Cytoplasmic dynein intermediate chain</fullName>
    </recommendedName>
</protein>
<dbReference type="AlphaFoldDB" id="A0A7S0KY55"/>
<dbReference type="PANTHER" id="PTHR12442:SF22">
    <property type="entry name" value="CYTOPLASMIC DYNEIN 1 INTERMEDIATE CHAIN-RELATED"/>
    <property type="match status" value="1"/>
</dbReference>
<accession>A0A7S0KY55</accession>
<keyword evidence="3 5" id="KW-0853">WD repeat</keyword>
<evidence type="ECO:0008006" key="8">
    <source>
        <dbReference type="Google" id="ProtNLM"/>
    </source>
</evidence>
<keyword evidence="4" id="KW-0677">Repeat</keyword>
<feature type="compositionally biased region" description="Acidic residues" evidence="6">
    <location>
        <begin position="156"/>
        <end position="167"/>
    </location>
</feature>
<name>A0A7S0KY55_9STRA</name>
<feature type="region of interest" description="Disordered" evidence="6">
    <location>
        <begin position="478"/>
        <end position="503"/>
    </location>
</feature>
<dbReference type="PANTHER" id="PTHR12442">
    <property type="entry name" value="DYNEIN INTERMEDIATE CHAIN"/>
    <property type="match status" value="1"/>
</dbReference>
<dbReference type="InterPro" id="IPR050687">
    <property type="entry name" value="Dynein_IC"/>
</dbReference>
<dbReference type="GO" id="GO:0005868">
    <property type="term" value="C:cytoplasmic dynein complex"/>
    <property type="evidence" value="ECO:0007669"/>
    <property type="project" value="TreeGrafter"/>
</dbReference>
<dbReference type="GO" id="GO:0045503">
    <property type="term" value="F:dynein light chain binding"/>
    <property type="evidence" value="ECO:0007669"/>
    <property type="project" value="TreeGrafter"/>
</dbReference>
<evidence type="ECO:0000256" key="5">
    <source>
        <dbReference type="PROSITE-ProRule" id="PRU00221"/>
    </source>
</evidence>
<gene>
    <name evidence="7" type="ORF">AGLA0713_LOCUS1192</name>
</gene>
<dbReference type="SMART" id="SM00320">
    <property type="entry name" value="WD40"/>
    <property type="match status" value="6"/>
</dbReference>
<feature type="region of interest" description="Disordered" evidence="6">
    <location>
        <begin position="96"/>
        <end position="124"/>
    </location>
</feature>
<dbReference type="GO" id="GO:0010970">
    <property type="term" value="P:transport along microtubule"/>
    <property type="evidence" value="ECO:0007669"/>
    <property type="project" value="TreeGrafter"/>
</dbReference>
<organism evidence="7">
    <name type="scientific">Asterionellopsis glacialis</name>
    <dbReference type="NCBI Taxonomy" id="33640"/>
    <lineage>
        <taxon>Eukaryota</taxon>
        <taxon>Sar</taxon>
        <taxon>Stramenopiles</taxon>
        <taxon>Ochrophyta</taxon>
        <taxon>Bacillariophyta</taxon>
        <taxon>Fragilariophyceae</taxon>
        <taxon>Fragilariophycidae</taxon>
        <taxon>Fragilariales</taxon>
        <taxon>Fragilariaceae</taxon>
        <taxon>Asterionellopsis</taxon>
    </lineage>
</organism>
<dbReference type="PROSITE" id="PS50082">
    <property type="entry name" value="WD_REPEATS_2"/>
    <property type="match status" value="1"/>
</dbReference>
<dbReference type="Gene3D" id="2.130.10.10">
    <property type="entry name" value="YVTN repeat-like/Quinoprotein amine dehydrogenase"/>
    <property type="match status" value="2"/>
</dbReference>
<comment type="subcellular location">
    <subcellularLocation>
        <location evidence="1">Cytoplasm</location>
    </subcellularLocation>
</comment>
<dbReference type="GO" id="GO:0005737">
    <property type="term" value="C:cytoplasm"/>
    <property type="evidence" value="ECO:0007669"/>
    <property type="project" value="UniProtKB-SubCell"/>
</dbReference>
<dbReference type="GO" id="GO:0045504">
    <property type="term" value="F:dynein heavy chain binding"/>
    <property type="evidence" value="ECO:0007669"/>
    <property type="project" value="TreeGrafter"/>
</dbReference>
<dbReference type="SUPFAM" id="SSF50978">
    <property type="entry name" value="WD40 repeat-like"/>
    <property type="match status" value="1"/>
</dbReference>
<dbReference type="EMBL" id="HBEX01001785">
    <property type="protein sequence ID" value="CAD8596364.1"/>
    <property type="molecule type" value="Transcribed_RNA"/>
</dbReference>
<feature type="region of interest" description="Disordered" evidence="6">
    <location>
        <begin position="147"/>
        <end position="191"/>
    </location>
</feature>
<feature type="compositionally biased region" description="Low complexity" evidence="6">
    <location>
        <begin position="34"/>
        <end position="51"/>
    </location>
</feature>
<feature type="region of interest" description="Disordered" evidence="6">
    <location>
        <begin position="26"/>
        <end position="82"/>
    </location>
</feature>
<feature type="repeat" description="WD" evidence="5">
    <location>
        <begin position="406"/>
        <end position="447"/>
    </location>
</feature>
<evidence type="ECO:0000256" key="3">
    <source>
        <dbReference type="ARBA" id="ARBA00022574"/>
    </source>
</evidence>
<proteinExistence type="predicted"/>
<sequence length="685" mass="72025">MVADAARAARAAALEEKKRRLEELKARRLKRGENAGNSAAAAARRPTSAGNLDEYIDNLLKKGPASGTSSAAAEKVPASQPAAVENGVATAATVTADGAAVTATTTETATTATSTGDDGSATNNVIAVSVPPSAVPPVKVVETFTISTQTDKEDFPPELESEEEDDAKDEKEKEAEKKNAETAETAKETQESTIVQAKILSSEDMEAEITSKPFSTFLNTASKKVERMLGTPVLADLLVNYVGEGDDDVGAEREKASDGSRFVSAHQIFECAKWTGTRDVTDMDWSPLHRELMLTSYHMQGGFGAANGTGAALSAISPDDTPSSSLAPRSGELQSDGLALVWNLAMPSRPEHIFTCGSPVLSTRFHPTEAPLVVGACHSGQIVIWDVRAGRLPVQRSSLTTVASATKGHAHPICSMEIVEGGSGLVTAATDGKVNFWSLANLRDAAESLQVKGNISCLAVAPESNTLVCGDENGDIHTIQPSPTAAGGGSGAPRASRRPVRTLDTGDDISNCGHFGMVTSVATKTLSKKDAGRVGLSKGFLRGSGGLVLTSGIDWTTKLWAPAYSDKPLLSLVSHSYDYMSDVQWSPTHPSLFATASSNGTMGLWNLASSLDEPISGSEGIVVEKNATSGRGLNKLKWSSDGRRILVASADRVHVLSMSEEALRKKGDEETKLMHQLTSRGLLEP</sequence>
<evidence type="ECO:0000256" key="2">
    <source>
        <dbReference type="ARBA" id="ARBA00022490"/>
    </source>
</evidence>